<feature type="region of interest" description="Disordered" evidence="1">
    <location>
        <begin position="1"/>
        <end position="41"/>
    </location>
</feature>
<accession>A0A9W6UIC8</accession>
<keyword evidence="3" id="KW-1185">Reference proteome</keyword>
<dbReference type="EMBL" id="BSQG01000002">
    <property type="protein sequence ID" value="GLU47298.1"/>
    <property type="molecule type" value="Genomic_DNA"/>
</dbReference>
<evidence type="ECO:0000313" key="2">
    <source>
        <dbReference type="EMBL" id="GLU47298.1"/>
    </source>
</evidence>
<feature type="region of interest" description="Disordered" evidence="1">
    <location>
        <begin position="55"/>
        <end position="87"/>
    </location>
</feature>
<evidence type="ECO:0000256" key="1">
    <source>
        <dbReference type="SAM" id="MobiDB-lite"/>
    </source>
</evidence>
<gene>
    <name evidence="2" type="ORF">Nans01_16490</name>
</gene>
<reference evidence="2" key="1">
    <citation type="submission" date="2023-02" db="EMBL/GenBank/DDBJ databases">
        <title>Nocardiopsis ansamitocini NBRC 112285.</title>
        <authorList>
            <person name="Ichikawa N."/>
            <person name="Sato H."/>
            <person name="Tonouchi N."/>
        </authorList>
    </citation>
    <scope>NUCLEOTIDE SEQUENCE</scope>
    <source>
        <strain evidence="2">NBRC 112285</strain>
    </source>
</reference>
<comment type="caution">
    <text evidence="2">The sequence shown here is derived from an EMBL/GenBank/DDBJ whole genome shotgun (WGS) entry which is preliminary data.</text>
</comment>
<evidence type="ECO:0000313" key="3">
    <source>
        <dbReference type="Proteomes" id="UP001165092"/>
    </source>
</evidence>
<proteinExistence type="predicted"/>
<name>A0A9W6UIC8_9ACTN</name>
<dbReference type="Proteomes" id="UP001165092">
    <property type="component" value="Unassembled WGS sequence"/>
</dbReference>
<sequence length="116" mass="12446">MLLGPHDGGVDRDVPVDLPSRVGLGPDLPEQAFPGSVGRPQKVTFVDRLPRAEPFGQVTPLNAGPHPAQNPVDHLPVIPSPATTPVTDRQERLQAFPLDIRQIAPPHAHINDTTAK</sequence>
<protein>
    <submittedName>
        <fullName evidence="2">Uncharacterized protein</fullName>
    </submittedName>
</protein>
<organism evidence="2 3">
    <name type="scientific">Nocardiopsis ansamitocini</name>
    <dbReference type="NCBI Taxonomy" id="1670832"/>
    <lineage>
        <taxon>Bacteria</taxon>
        <taxon>Bacillati</taxon>
        <taxon>Actinomycetota</taxon>
        <taxon>Actinomycetes</taxon>
        <taxon>Streptosporangiales</taxon>
        <taxon>Nocardiopsidaceae</taxon>
        <taxon>Nocardiopsis</taxon>
    </lineage>
</organism>
<dbReference type="AlphaFoldDB" id="A0A9W6UIC8"/>